<dbReference type="InterPro" id="IPR008969">
    <property type="entry name" value="CarboxyPept-like_regulatory"/>
</dbReference>
<dbReference type="Pfam" id="PF07715">
    <property type="entry name" value="Plug"/>
    <property type="match status" value="1"/>
</dbReference>
<keyword evidence="14" id="KW-0732">Signal</keyword>
<feature type="domain" description="TonB-dependent receptor-like beta-barrel" evidence="15">
    <location>
        <begin position="462"/>
        <end position="803"/>
    </location>
</feature>
<keyword evidence="4" id="KW-0410">Iron transport</keyword>
<evidence type="ECO:0000256" key="6">
    <source>
        <dbReference type="ARBA" id="ARBA00023004"/>
    </source>
</evidence>
<evidence type="ECO:0000256" key="4">
    <source>
        <dbReference type="ARBA" id="ARBA00022496"/>
    </source>
</evidence>
<dbReference type="PROSITE" id="PS52016">
    <property type="entry name" value="TONB_DEPENDENT_REC_3"/>
    <property type="match status" value="1"/>
</dbReference>
<keyword evidence="7" id="KW-0406">Ion transport</keyword>
<accession>A0A143BIA2</accession>
<feature type="chain" id="PRO_5007506440" description="TonB-dependent receptor plug domain-containing protein" evidence="14">
    <location>
        <begin position="30"/>
        <end position="1093"/>
    </location>
</feature>
<evidence type="ECO:0000256" key="1">
    <source>
        <dbReference type="ARBA" id="ARBA00004571"/>
    </source>
</evidence>
<dbReference type="InterPro" id="IPR000531">
    <property type="entry name" value="Beta-barrel_TonB"/>
</dbReference>
<evidence type="ECO:0008006" key="19">
    <source>
        <dbReference type="Google" id="ProtNLM"/>
    </source>
</evidence>
<dbReference type="SUPFAM" id="SSF56935">
    <property type="entry name" value="Porins"/>
    <property type="match status" value="1"/>
</dbReference>
<dbReference type="RefSeq" id="WP_026850172.1">
    <property type="nucleotide sequence ID" value="NZ_CP011454.1"/>
</dbReference>
<dbReference type="AlphaFoldDB" id="A0A143BIA2"/>
<dbReference type="Gene3D" id="2.60.40.1120">
    <property type="entry name" value="Carboxypeptidase-like, regulatory domain"/>
    <property type="match status" value="1"/>
</dbReference>
<evidence type="ECO:0000256" key="5">
    <source>
        <dbReference type="ARBA" id="ARBA00022692"/>
    </source>
</evidence>
<dbReference type="NCBIfam" id="TIGR04056">
    <property type="entry name" value="OMP_RagA_SusC"/>
    <property type="match status" value="1"/>
</dbReference>
<dbReference type="eggNOG" id="COG4771">
    <property type="taxonomic scope" value="Bacteria"/>
</dbReference>
<dbReference type="GO" id="GO:0006826">
    <property type="term" value="P:iron ion transport"/>
    <property type="evidence" value="ECO:0007669"/>
    <property type="project" value="UniProtKB-KW"/>
</dbReference>
<sequence length="1093" mass="116981">MPGALLARSSRFVAALLLALAVPLARSHAQGPTAIIEGRVTDAVSQRPLENVQVTIDGTQLGAMTNASGNYRITGIPTPSGSAEVVVRVRAIGYSRETRTVTVTSGQTARRDFAVTVSAIQLNQVVVTGSGQKTEVKRLGNTVAVIQPPANAPINDISNLLTAREPGVSGLVSGGLSGEGAKIRIRGNASLSQSNEPIIFVDGVRINSGGGFGIGNGGGGSPSRIDDIDPSTIERVEVLKGAAAATLYGTEASNGVIQFFTKSGTSSSPRWTMQLQQDAVDFGNRVAPNSGYARTQARADSLATYWNKPGLKAFEVFEVPVFKDYITETGLGNIASASVQGGGQNVTYFASGRYYRENGPFGGNDYGPAQDVVRRIQTTANLSLVPTKNLRVRFNNAYYNTANETPENNNNIYGVNSLSYMARPELANCNASTYISPGRCSGAGNAFGNQAFMTVREAMQVTNKTSTQRYVGTLDASYTATERLTLSSTFGFDYAAQRDFGFSPFGYNVDLFTSNNPDGSRQVFSAGTRVLTLDGKLAYNRDFGPFTTSNVAGLQVFNNRTETNTGSSAFFPGPGIEVVGAGGQNISAGESFLTTVNGGYFAQSQIGWHDWVFGTVGGRYDFASAFGKDAGGVFYPKASLSVVPSDRQGWSSTLLSTFRLRAAIGQSGRQPGAFDQFTTFSPQVTAVGSGLIPSQLGNPGLKPEISTEVEAGFEAGLFNNKVALEYTAWTRTVNDALVPRTFPTSGGFRNSQLTNIGTIDANGMEIGLRSQVINKNTNKLELFANAAYLNQTLTSLGGAPAIRVSGGYARYRIYLKEGAPLGSIYEPRLASACGTVPATNAAGKPITCYNNGQIPINFNGRGTAASREELLAYFATPRDIQQSSVQSTLQPLLADYEGNGILFEQRVGKSIPTWTGAFGGTWSFASHWKIQNTLEYRTGYLVSNLTDGFRLSQHPSIGSNRREFSELQSVMQNPASTPEQRVQAAETYIRGYRRLLEPGLYQGQNGSFLRWRELAVTYNFGADMAKKLGFRDASLTFAGRNLLMWTKYPGQDPESNENGRGSTGSLADNFQNATDGFGLPIPRRLSLALNLNF</sequence>
<dbReference type="OrthoDB" id="9768177at2"/>
<keyword evidence="5 11" id="KW-0812">Transmembrane</keyword>
<dbReference type="InterPro" id="IPR039426">
    <property type="entry name" value="TonB-dep_rcpt-like"/>
</dbReference>
<keyword evidence="9 11" id="KW-0472">Membrane</keyword>
<evidence type="ECO:0000256" key="14">
    <source>
        <dbReference type="SAM" id="SignalP"/>
    </source>
</evidence>
<evidence type="ECO:0000259" key="16">
    <source>
        <dbReference type="Pfam" id="PF07715"/>
    </source>
</evidence>
<comment type="subcellular location">
    <subcellularLocation>
        <location evidence="1 11">Cell outer membrane</location>
        <topology evidence="1 11">Multi-pass membrane protein</topology>
    </subcellularLocation>
</comment>
<evidence type="ECO:0000256" key="7">
    <source>
        <dbReference type="ARBA" id="ARBA00023065"/>
    </source>
</evidence>
<comment type="similarity">
    <text evidence="11 12">Belongs to the TonB-dependent receptor family.</text>
</comment>
<dbReference type="InterPro" id="IPR037066">
    <property type="entry name" value="Plug_dom_sf"/>
</dbReference>
<reference evidence="17 18" key="1">
    <citation type="journal article" date="2014" name="Proc. Natl. Acad. Sci. U.S.A.">
        <title>Functional type 2 photosynthetic reaction centers found in the rare bacterial phylum Gemmatimonadetes.</title>
        <authorList>
            <person name="Zeng Y."/>
            <person name="Feng F."/>
            <person name="Medova H."/>
            <person name="Dean J."/>
            <person name="Koblizek M."/>
        </authorList>
    </citation>
    <scope>NUCLEOTIDE SEQUENCE [LARGE SCALE GENOMIC DNA]</scope>
    <source>
        <strain evidence="17 18">AP64</strain>
    </source>
</reference>
<dbReference type="Gene3D" id="2.170.130.10">
    <property type="entry name" value="TonB-dependent receptor, plug domain"/>
    <property type="match status" value="1"/>
</dbReference>
<evidence type="ECO:0000313" key="17">
    <source>
        <dbReference type="EMBL" id="AMW04190.1"/>
    </source>
</evidence>
<protein>
    <recommendedName>
        <fullName evidence="19">TonB-dependent receptor plug domain-containing protein</fullName>
    </recommendedName>
</protein>
<dbReference type="InterPro" id="IPR036942">
    <property type="entry name" value="Beta-barrel_TonB_sf"/>
</dbReference>
<evidence type="ECO:0000256" key="11">
    <source>
        <dbReference type="PROSITE-ProRule" id="PRU01360"/>
    </source>
</evidence>
<evidence type="ECO:0000259" key="15">
    <source>
        <dbReference type="Pfam" id="PF00593"/>
    </source>
</evidence>
<dbReference type="InterPro" id="IPR023996">
    <property type="entry name" value="TonB-dep_OMP_SusC/RagA"/>
</dbReference>
<keyword evidence="8 12" id="KW-0798">TonB box</keyword>
<dbReference type="STRING" id="1379270.GEMMAAP_03735"/>
<feature type="compositionally biased region" description="Polar residues" evidence="13">
    <location>
        <begin position="1056"/>
        <end position="1067"/>
    </location>
</feature>
<name>A0A143BIA2_9BACT</name>
<evidence type="ECO:0000313" key="18">
    <source>
        <dbReference type="Proteomes" id="UP000076404"/>
    </source>
</evidence>
<dbReference type="Gene3D" id="2.40.170.20">
    <property type="entry name" value="TonB-dependent receptor, beta-barrel domain"/>
    <property type="match status" value="1"/>
</dbReference>
<organism evidence="17 18">
    <name type="scientific">Gemmatimonas phototrophica</name>
    <dbReference type="NCBI Taxonomy" id="1379270"/>
    <lineage>
        <taxon>Bacteria</taxon>
        <taxon>Pseudomonadati</taxon>
        <taxon>Gemmatimonadota</taxon>
        <taxon>Gemmatimonadia</taxon>
        <taxon>Gemmatimonadales</taxon>
        <taxon>Gemmatimonadaceae</taxon>
        <taxon>Gemmatimonas</taxon>
    </lineage>
</organism>
<dbReference type="Pfam" id="PF13715">
    <property type="entry name" value="CarbopepD_reg_2"/>
    <property type="match status" value="1"/>
</dbReference>
<dbReference type="SUPFAM" id="SSF49464">
    <property type="entry name" value="Carboxypeptidase regulatory domain-like"/>
    <property type="match status" value="1"/>
</dbReference>
<dbReference type="Pfam" id="PF00593">
    <property type="entry name" value="TonB_dep_Rec_b-barrel"/>
    <property type="match status" value="1"/>
</dbReference>
<keyword evidence="6" id="KW-0408">Iron</keyword>
<feature type="region of interest" description="Disordered" evidence="13">
    <location>
        <begin position="1048"/>
        <end position="1067"/>
    </location>
</feature>
<evidence type="ECO:0000256" key="9">
    <source>
        <dbReference type="ARBA" id="ARBA00023136"/>
    </source>
</evidence>
<dbReference type="InterPro" id="IPR012910">
    <property type="entry name" value="Plug_dom"/>
</dbReference>
<dbReference type="KEGG" id="gph:GEMMAAP_03735"/>
<reference evidence="17 18" key="2">
    <citation type="journal article" date="2016" name="Environ. Microbiol. Rep.">
        <title>Metagenomic evidence for the presence of phototrophic Gemmatimonadetes bacteria in diverse environments.</title>
        <authorList>
            <person name="Zeng Y."/>
            <person name="Baumbach J."/>
            <person name="Barbosa E.G."/>
            <person name="Azevedo V."/>
            <person name="Zhang C."/>
            <person name="Koblizek M."/>
        </authorList>
    </citation>
    <scope>NUCLEOTIDE SEQUENCE [LARGE SCALE GENOMIC DNA]</scope>
    <source>
        <strain evidence="17 18">AP64</strain>
    </source>
</reference>
<keyword evidence="10 11" id="KW-0998">Cell outer membrane</keyword>
<dbReference type="PANTHER" id="PTHR32552">
    <property type="entry name" value="FERRICHROME IRON RECEPTOR-RELATED"/>
    <property type="match status" value="1"/>
</dbReference>
<dbReference type="Proteomes" id="UP000076404">
    <property type="component" value="Chromosome"/>
</dbReference>
<keyword evidence="2 11" id="KW-0813">Transport</keyword>
<evidence type="ECO:0000256" key="2">
    <source>
        <dbReference type="ARBA" id="ARBA00022448"/>
    </source>
</evidence>
<dbReference type="GO" id="GO:0009279">
    <property type="term" value="C:cell outer membrane"/>
    <property type="evidence" value="ECO:0007669"/>
    <property type="project" value="UniProtKB-SubCell"/>
</dbReference>
<evidence type="ECO:0000256" key="3">
    <source>
        <dbReference type="ARBA" id="ARBA00022452"/>
    </source>
</evidence>
<keyword evidence="18" id="KW-1185">Reference proteome</keyword>
<dbReference type="EMBL" id="CP011454">
    <property type="protein sequence ID" value="AMW04190.1"/>
    <property type="molecule type" value="Genomic_DNA"/>
</dbReference>
<feature type="domain" description="TonB-dependent receptor plug" evidence="16">
    <location>
        <begin position="152"/>
        <end position="256"/>
    </location>
</feature>
<dbReference type="PANTHER" id="PTHR32552:SF81">
    <property type="entry name" value="TONB-DEPENDENT OUTER MEMBRANE RECEPTOR"/>
    <property type="match status" value="1"/>
</dbReference>
<gene>
    <name evidence="17" type="ORF">GEMMAAP_03735</name>
</gene>
<evidence type="ECO:0000256" key="13">
    <source>
        <dbReference type="SAM" id="MobiDB-lite"/>
    </source>
</evidence>
<proteinExistence type="inferred from homology"/>
<evidence type="ECO:0000256" key="12">
    <source>
        <dbReference type="RuleBase" id="RU003357"/>
    </source>
</evidence>
<keyword evidence="3 11" id="KW-1134">Transmembrane beta strand</keyword>
<evidence type="ECO:0000256" key="8">
    <source>
        <dbReference type="ARBA" id="ARBA00023077"/>
    </source>
</evidence>
<evidence type="ECO:0000256" key="10">
    <source>
        <dbReference type="ARBA" id="ARBA00023237"/>
    </source>
</evidence>
<feature type="signal peptide" evidence="14">
    <location>
        <begin position="1"/>
        <end position="29"/>
    </location>
</feature>